<comment type="caution">
    <text evidence="10">The sequence shown here is derived from an EMBL/GenBank/DDBJ whole genome shotgun (WGS) entry which is preliminary data.</text>
</comment>
<dbReference type="EMBL" id="CAJNRG010000076">
    <property type="protein sequence ID" value="CAF1965794.1"/>
    <property type="molecule type" value="Genomic_DNA"/>
</dbReference>
<comment type="catalytic activity">
    <reaction evidence="8">
        <text>arsenic triglutathione + 3 [thioredoxin]-dithiol + 3 S-adenosyl-L-methionine = trimethylarsine + 3 [thioredoxin]-disulfide + 3 glutathione + 3 S-adenosyl-L-homocysteine + 3 H(+)</text>
        <dbReference type="Rhea" id="RHEA:69432"/>
        <dbReference type="Rhea" id="RHEA-COMP:10698"/>
        <dbReference type="Rhea" id="RHEA-COMP:10700"/>
        <dbReference type="ChEBI" id="CHEBI:15378"/>
        <dbReference type="ChEBI" id="CHEBI:27130"/>
        <dbReference type="ChEBI" id="CHEBI:29950"/>
        <dbReference type="ChEBI" id="CHEBI:50058"/>
        <dbReference type="ChEBI" id="CHEBI:57856"/>
        <dbReference type="ChEBI" id="CHEBI:57925"/>
        <dbReference type="ChEBI" id="CHEBI:59789"/>
        <dbReference type="ChEBI" id="CHEBI:183640"/>
        <dbReference type="EC" id="2.1.1.137"/>
    </reaction>
</comment>
<dbReference type="EC" id="2.1.1.137" evidence="4"/>
<evidence type="ECO:0000313" key="10">
    <source>
        <dbReference type="EMBL" id="CAF1965794.1"/>
    </source>
</evidence>
<dbReference type="PANTHER" id="PTHR43675:SF8">
    <property type="entry name" value="ARSENITE METHYLTRANSFERASE"/>
    <property type="match status" value="1"/>
</dbReference>
<feature type="domain" description="Methyltransferase" evidence="9">
    <location>
        <begin position="64"/>
        <end position="199"/>
    </location>
</feature>
<reference evidence="10" key="1">
    <citation type="submission" date="2021-02" db="EMBL/GenBank/DDBJ databases">
        <authorList>
            <person name="Nowell W R."/>
        </authorList>
    </citation>
    <scope>NUCLEOTIDE SEQUENCE</scope>
</reference>
<sequence>MTSVHEDVQNYYGQQLQQSADLKTDACCTKAQIPSFIKEIIKKVHPEVVAKYYGCGLVMPPKLEGCRVLDLGSGSGRDVYILSNLVGAQGYIVGVDMTAEQLDVAKRFIDYHTKEYGFEKVNVEFRLGKIEQLTDDPGLKTNSFDVIVSNLYEILKPGGEFYFSDVYADQPVPEELRQNKVLWGECLSGAICVSDLISGALDAGFTQPILVSKQPIGVNNDEFQKLLGAIKFTSCTYRLFKNKPAEESTSVNDKFGALVTYQTPIIHYENEFQFSQAITFKLNSEPQYLNTELVKMLRLSRYSEHFKFDSITDEKQIPNVTEQVIDQPVSNEQSSSSCCCCPGTC</sequence>
<dbReference type="GO" id="GO:0030791">
    <property type="term" value="F:arsenite methyltransferase activity"/>
    <property type="evidence" value="ECO:0007669"/>
    <property type="project" value="UniProtKB-EC"/>
</dbReference>
<proteinExistence type="inferred from homology"/>
<evidence type="ECO:0000256" key="6">
    <source>
        <dbReference type="ARBA" id="ARBA00047941"/>
    </source>
</evidence>
<dbReference type="Gene3D" id="3.40.50.150">
    <property type="entry name" value="Vaccinia Virus protein VP39"/>
    <property type="match status" value="1"/>
</dbReference>
<name>A0A816LYD9_9BILA</name>
<evidence type="ECO:0000256" key="4">
    <source>
        <dbReference type="ARBA" id="ARBA00034521"/>
    </source>
</evidence>
<dbReference type="Proteomes" id="UP000663887">
    <property type="component" value="Unassembled WGS sequence"/>
</dbReference>
<accession>A0A816LYD9</accession>
<dbReference type="InterPro" id="IPR025714">
    <property type="entry name" value="Methyltranfer_dom"/>
</dbReference>
<protein>
    <recommendedName>
        <fullName evidence="5">Arsenite methyltransferase</fullName>
        <ecNumber evidence="4">2.1.1.137</ecNumber>
    </recommendedName>
</protein>
<dbReference type="InterPro" id="IPR029063">
    <property type="entry name" value="SAM-dependent_MTases_sf"/>
</dbReference>
<evidence type="ECO:0000313" key="11">
    <source>
        <dbReference type="Proteomes" id="UP000663887"/>
    </source>
</evidence>
<comment type="catalytic activity">
    <reaction evidence="6">
        <text>arsenic triglutathione + [thioredoxin]-dithiol + S-adenosyl-L-methionine + 2 H2O = methylarsonous acid + [thioredoxin]-disulfide + 3 glutathione + S-adenosyl-L-homocysteine + H(+)</text>
        <dbReference type="Rhea" id="RHEA:69460"/>
        <dbReference type="Rhea" id="RHEA-COMP:10698"/>
        <dbReference type="Rhea" id="RHEA-COMP:10700"/>
        <dbReference type="ChEBI" id="CHEBI:15377"/>
        <dbReference type="ChEBI" id="CHEBI:15378"/>
        <dbReference type="ChEBI" id="CHEBI:17826"/>
        <dbReference type="ChEBI" id="CHEBI:29950"/>
        <dbReference type="ChEBI" id="CHEBI:50058"/>
        <dbReference type="ChEBI" id="CHEBI:57856"/>
        <dbReference type="ChEBI" id="CHEBI:57925"/>
        <dbReference type="ChEBI" id="CHEBI:59789"/>
        <dbReference type="ChEBI" id="CHEBI:183640"/>
        <dbReference type="EC" id="2.1.1.137"/>
    </reaction>
</comment>
<dbReference type="PANTHER" id="PTHR43675">
    <property type="entry name" value="ARSENITE METHYLTRANSFERASE"/>
    <property type="match status" value="1"/>
</dbReference>
<comment type="similarity">
    <text evidence="3">Belongs to the methyltransferase superfamily. Arsenite methyltransferase family.</text>
</comment>
<keyword evidence="1" id="KW-0808">Transferase</keyword>
<organism evidence="10 11">
    <name type="scientific">Rotaria magnacalcarata</name>
    <dbReference type="NCBI Taxonomy" id="392030"/>
    <lineage>
        <taxon>Eukaryota</taxon>
        <taxon>Metazoa</taxon>
        <taxon>Spiralia</taxon>
        <taxon>Gnathifera</taxon>
        <taxon>Rotifera</taxon>
        <taxon>Eurotatoria</taxon>
        <taxon>Bdelloidea</taxon>
        <taxon>Philodinida</taxon>
        <taxon>Philodinidae</taxon>
        <taxon>Rotaria</taxon>
    </lineage>
</organism>
<dbReference type="Pfam" id="PF13847">
    <property type="entry name" value="Methyltransf_31"/>
    <property type="match status" value="1"/>
</dbReference>
<dbReference type="AlphaFoldDB" id="A0A816LYD9"/>
<evidence type="ECO:0000256" key="1">
    <source>
        <dbReference type="ARBA" id="ARBA00022679"/>
    </source>
</evidence>
<evidence type="ECO:0000259" key="9">
    <source>
        <dbReference type="Pfam" id="PF13847"/>
    </source>
</evidence>
<comment type="catalytic activity">
    <reaction evidence="7">
        <text>arsenic triglutathione + 2 [thioredoxin]-dithiol + 2 S-adenosyl-L-methionine + H2O = dimethylarsinous acid + 2 [thioredoxin]-disulfide + 3 glutathione + 2 S-adenosyl-L-homocysteine + 2 H(+)</text>
        <dbReference type="Rhea" id="RHEA:69464"/>
        <dbReference type="Rhea" id="RHEA-COMP:10698"/>
        <dbReference type="Rhea" id="RHEA-COMP:10700"/>
        <dbReference type="ChEBI" id="CHEBI:15377"/>
        <dbReference type="ChEBI" id="CHEBI:15378"/>
        <dbReference type="ChEBI" id="CHEBI:23808"/>
        <dbReference type="ChEBI" id="CHEBI:29950"/>
        <dbReference type="ChEBI" id="CHEBI:50058"/>
        <dbReference type="ChEBI" id="CHEBI:57856"/>
        <dbReference type="ChEBI" id="CHEBI:57925"/>
        <dbReference type="ChEBI" id="CHEBI:59789"/>
        <dbReference type="ChEBI" id="CHEBI:183640"/>
        <dbReference type="EC" id="2.1.1.137"/>
    </reaction>
</comment>
<evidence type="ECO:0000256" key="2">
    <source>
        <dbReference type="ARBA" id="ARBA00022691"/>
    </source>
</evidence>
<dbReference type="InterPro" id="IPR026669">
    <property type="entry name" value="Arsenite_MeTrfase-like"/>
</dbReference>
<evidence type="ECO:0000256" key="5">
    <source>
        <dbReference type="ARBA" id="ARBA00034545"/>
    </source>
</evidence>
<evidence type="ECO:0000256" key="7">
    <source>
        <dbReference type="ARBA" id="ARBA00047943"/>
    </source>
</evidence>
<evidence type="ECO:0000256" key="8">
    <source>
        <dbReference type="ARBA" id="ARBA00048428"/>
    </source>
</evidence>
<dbReference type="CDD" id="cd02440">
    <property type="entry name" value="AdoMet_MTases"/>
    <property type="match status" value="1"/>
</dbReference>
<evidence type="ECO:0000256" key="3">
    <source>
        <dbReference type="ARBA" id="ARBA00034487"/>
    </source>
</evidence>
<gene>
    <name evidence="10" type="ORF">XDN619_LOCUS1616</name>
</gene>
<dbReference type="SUPFAM" id="SSF53335">
    <property type="entry name" value="S-adenosyl-L-methionine-dependent methyltransferases"/>
    <property type="match status" value="1"/>
</dbReference>
<keyword evidence="2" id="KW-0949">S-adenosyl-L-methionine</keyword>